<dbReference type="SUPFAM" id="SSF54423">
    <property type="entry name" value="DsbC/DsbG N-terminal domain-like"/>
    <property type="match status" value="1"/>
</dbReference>
<dbReference type="InterPro" id="IPR017937">
    <property type="entry name" value="Thioredoxin_CS"/>
</dbReference>
<feature type="domain" description="Thioredoxin-like fold" evidence="9">
    <location>
        <begin position="108"/>
        <end position="231"/>
    </location>
</feature>
<organism evidence="10 11">
    <name type="scientific">Candidatus Fukatsuia symbiotica</name>
    <dbReference type="NCBI Taxonomy" id="1878942"/>
    <lineage>
        <taxon>Bacteria</taxon>
        <taxon>Pseudomonadati</taxon>
        <taxon>Pseudomonadota</taxon>
        <taxon>Gammaproteobacteria</taxon>
        <taxon>Enterobacterales</taxon>
        <taxon>Yersiniaceae</taxon>
        <taxon>Candidatus Fukatsuia</taxon>
    </lineage>
</organism>
<dbReference type="Pfam" id="PF13098">
    <property type="entry name" value="Thioredoxin_2"/>
    <property type="match status" value="1"/>
</dbReference>
<evidence type="ECO:0000256" key="4">
    <source>
        <dbReference type="ARBA" id="ARBA00022764"/>
    </source>
</evidence>
<protein>
    <recommendedName>
        <fullName evidence="7">Thiol:disulfide interchange protein</fullName>
    </recommendedName>
</protein>
<keyword evidence="5" id="KW-1015">Disulfide bond</keyword>
<keyword evidence="4 7" id="KW-0574">Periplasm</keyword>
<dbReference type="InterPro" id="IPR033954">
    <property type="entry name" value="DiS-bond_Isoase_DsbC/G"/>
</dbReference>
<keyword evidence="10" id="KW-0413">Isomerase</keyword>
<dbReference type="GO" id="GO:0016853">
    <property type="term" value="F:isomerase activity"/>
    <property type="evidence" value="ECO:0007669"/>
    <property type="project" value="UniProtKB-KW"/>
</dbReference>
<dbReference type="KEGG" id="fsm:CCS41_05425"/>
<dbReference type="PROSITE" id="PS00194">
    <property type="entry name" value="THIOREDOXIN_1"/>
    <property type="match status" value="1"/>
</dbReference>
<dbReference type="InterPro" id="IPR009094">
    <property type="entry name" value="DiS-bond_isomerase_DsbC/G_N_sf"/>
</dbReference>
<dbReference type="PANTHER" id="PTHR35272">
    <property type="entry name" value="THIOL:DISULFIDE INTERCHANGE PROTEIN DSBC-RELATED"/>
    <property type="match status" value="1"/>
</dbReference>
<comment type="function">
    <text evidence="7">Required for disulfide bond formation in some periplasmic proteins. Acts by transferring its disulfide bond to other proteins and is reduced in the process.</text>
</comment>
<keyword evidence="3 7" id="KW-0732">Signal</keyword>
<dbReference type="Gene3D" id="3.10.450.70">
    <property type="entry name" value="Disulphide bond isomerase, DsbC/G, N-terminal"/>
    <property type="match status" value="1"/>
</dbReference>
<sequence>MKKSLLLLPMLIPSFVGVACAYANTDDNPIEKTLKKMDIQAIDIQPSQIAGLNTVLTKEGVFYISTDGKRLFQGPLYDVSGKEPINITNQLLMKKLISFENEMILYKAQREKHVVTVFTDITCGYCHKLHGQMKKYNDLGITIRYLAFPRQGLNAKAAKDMESIWCMADRQRAFDAAIKGEEISPASCKIDIKKHYELGVQLGIQGTPSIVLQNGVILPGYLAPEELNKKLDEISSSSKNNGQ</sequence>
<dbReference type="InterPro" id="IPR051470">
    <property type="entry name" value="Thiol:disulfide_interchange"/>
</dbReference>
<dbReference type="AlphaFoldDB" id="A0A2U8I4G6"/>
<evidence type="ECO:0000259" key="8">
    <source>
        <dbReference type="Pfam" id="PF10411"/>
    </source>
</evidence>
<dbReference type="EMBL" id="CP021659">
    <property type="protein sequence ID" value="AWK14046.1"/>
    <property type="molecule type" value="Genomic_DNA"/>
</dbReference>
<feature type="chain" id="PRO_5015798381" description="Thiol:disulfide interchange protein" evidence="7">
    <location>
        <begin position="22"/>
        <end position="243"/>
    </location>
</feature>
<comment type="subcellular location">
    <subcellularLocation>
        <location evidence="1 7">Periplasm</location>
    </subcellularLocation>
</comment>
<dbReference type="Pfam" id="PF10411">
    <property type="entry name" value="DsbC_N"/>
    <property type="match status" value="1"/>
</dbReference>
<evidence type="ECO:0000259" key="9">
    <source>
        <dbReference type="Pfam" id="PF13098"/>
    </source>
</evidence>
<gene>
    <name evidence="10" type="ORF">CCS41_05425</name>
</gene>
<reference evidence="10 11" key="1">
    <citation type="submission" date="2017-05" db="EMBL/GenBank/DDBJ databases">
        <title>Genome sequence of Candidatus Fukatsuia symbiotica and Candidatus Hamiltonella defensa from Acyrthosiphon pisum strain 5D.</title>
        <authorList>
            <person name="Patel V.A."/>
            <person name="Chevignon G."/>
            <person name="Russell J.A."/>
            <person name="Oliver K.M."/>
        </authorList>
    </citation>
    <scope>NUCLEOTIDE SEQUENCE [LARGE SCALE GENOMIC DNA]</scope>
    <source>
        <strain evidence="10 11">5D</strain>
    </source>
</reference>
<dbReference type="RefSeq" id="WP_072550636.1">
    <property type="nucleotide sequence ID" value="NZ_CP021659.1"/>
</dbReference>
<feature type="domain" description="Disulphide bond isomerase DsbC/G N-terminal" evidence="8">
    <location>
        <begin position="23"/>
        <end position="89"/>
    </location>
</feature>
<evidence type="ECO:0000313" key="11">
    <source>
        <dbReference type="Proteomes" id="UP000261875"/>
    </source>
</evidence>
<dbReference type="InterPro" id="IPR036249">
    <property type="entry name" value="Thioredoxin-like_sf"/>
</dbReference>
<evidence type="ECO:0000256" key="2">
    <source>
        <dbReference type="ARBA" id="ARBA00009813"/>
    </source>
</evidence>
<dbReference type="OrthoDB" id="12976at2"/>
<feature type="signal peptide" evidence="7">
    <location>
        <begin position="1"/>
        <end position="21"/>
    </location>
</feature>
<evidence type="ECO:0000256" key="7">
    <source>
        <dbReference type="RuleBase" id="RU364038"/>
    </source>
</evidence>
<evidence type="ECO:0000256" key="1">
    <source>
        <dbReference type="ARBA" id="ARBA00004418"/>
    </source>
</evidence>
<dbReference type="CDD" id="cd03020">
    <property type="entry name" value="DsbA_DsbC_DsbG"/>
    <property type="match status" value="1"/>
</dbReference>
<accession>A0A2U8I4G6</accession>
<dbReference type="Gene3D" id="3.40.30.10">
    <property type="entry name" value="Glutaredoxin"/>
    <property type="match status" value="1"/>
</dbReference>
<evidence type="ECO:0000256" key="3">
    <source>
        <dbReference type="ARBA" id="ARBA00022729"/>
    </source>
</evidence>
<dbReference type="InterPro" id="IPR012336">
    <property type="entry name" value="Thioredoxin-like_fold"/>
</dbReference>
<keyword evidence="11" id="KW-1185">Reference proteome</keyword>
<proteinExistence type="inferred from homology"/>
<dbReference type="NCBIfam" id="NF008129">
    <property type="entry name" value="PRK10877.1"/>
    <property type="match status" value="1"/>
</dbReference>
<dbReference type="InterPro" id="IPR018950">
    <property type="entry name" value="DiS-bond_isomerase_DsbC/G_N"/>
</dbReference>
<dbReference type="PROSITE" id="PS51257">
    <property type="entry name" value="PROKAR_LIPOPROTEIN"/>
    <property type="match status" value="1"/>
</dbReference>
<dbReference type="GO" id="GO:0042597">
    <property type="term" value="C:periplasmic space"/>
    <property type="evidence" value="ECO:0007669"/>
    <property type="project" value="UniProtKB-SubCell"/>
</dbReference>
<keyword evidence="6 7" id="KW-0676">Redox-active center</keyword>
<evidence type="ECO:0000256" key="5">
    <source>
        <dbReference type="ARBA" id="ARBA00023157"/>
    </source>
</evidence>
<dbReference type="Proteomes" id="UP000261875">
    <property type="component" value="Chromosome"/>
</dbReference>
<dbReference type="SUPFAM" id="SSF52833">
    <property type="entry name" value="Thioredoxin-like"/>
    <property type="match status" value="1"/>
</dbReference>
<evidence type="ECO:0000313" key="10">
    <source>
        <dbReference type="EMBL" id="AWK14046.1"/>
    </source>
</evidence>
<dbReference type="STRING" id="1878942.GCA_900128755_00087"/>
<comment type="similarity">
    <text evidence="2 7">Belongs to the thioredoxin family. DsbC subfamily.</text>
</comment>
<name>A0A2U8I4G6_9GAMM</name>
<evidence type="ECO:0000256" key="6">
    <source>
        <dbReference type="ARBA" id="ARBA00023284"/>
    </source>
</evidence>
<dbReference type="PANTHER" id="PTHR35272:SF3">
    <property type="entry name" value="THIOL:DISULFIDE INTERCHANGE PROTEIN DSBC"/>
    <property type="match status" value="1"/>
</dbReference>